<dbReference type="Gene3D" id="3.60.20.10">
    <property type="entry name" value="Glutamine Phosphoribosylpyrophosphate, subunit 1, domain 1"/>
    <property type="match status" value="1"/>
</dbReference>
<dbReference type="InterPro" id="IPR029055">
    <property type="entry name" value="Ntn_hydrolases_N"/>
</dbReference>
<evidence type="ECO:0000256" key="1">
    <source>
        <dbReference type="ARBA" id="ARBA00006586"/>
    </source>
</evidence>
<feature type="binding site" evidence="6">
    <location>
        <position position="162"/>
    </location>
    <ligand>
        <name>Ca(2+)</name>
        <dbReference type="ChEBI" id="CHEBI:29108"/>
    </ligand>
</feature>
<evidence type="ECO:0000256" key="4">
    <source>
        <dbReference type="ARBA" id="ARBA00038735"/>
    </source>
</evidence>
<dbReference type="Gene3D" id="1.10.439.10">
    <property type="entry name" value="Penicillin Amidohydrolase, domain 1"/>
    <property type="match status" value="1"/>
</dbReference>
<dbReference type="Pfam" id="PF01804">
    <property type="entry name" value="Penicil_amidase"/>
    <property type="match status" value="1"/>
</dbReference>
<dbReference type="InterPro" id="IPR014395">
    <property type="entry name" value="Pen/GL7ACA/AHL_acylase"/>
</dbReference>
<dbReference type="PIRSF" id="PIRSF001227">
    <property type="entry name" value="Pen_acylase"/>
    <property type="match status" value="1"/>
</dbReference>
<dbReference type="SUPFAM" id="SSF56235">
    <property type="entry name" value="N-terminal nucleophile aminohydrolases (Ntn hydrolases)"/>
    <property type="match status" value="1"/>
</dbReference>
<dbReference type="STRING" id="380358.XALC_2011"/>
<keyword evidence="2 7" id="KW-0378">Hydrolase</keyword>
<dbReference type="MEROPS" id="S45.003"/>
<dbReference type="PANTHER" id="PTHR34218">
    <property type="entry name" value="PEPTIDASE S45 PENICILLIN AMIDASE"/>
    <property type="match status" value="1"/>
</dbReference>
<dbReference type="EMBL" id="FP565176">
    <property type="protein sequence ID" value="CBA16495.1"/>
    <property type="molecule type" value="Genomic_DNA"/>
</dbReference>
<dbReference type="PANTHER" id="PTHR34218:SF4">
    <property type="entry name" value="ACYL-HOMOSERINE LACTONE ACYLASE QUIP"/>
    <property type="match status" value="1"/>
</dbReference>
<dbReference type="AlphaFoldDB" id="D2UEE5"/>
<keyword evidence="3" id="KW-0865">Zymogen</keyword>
<dbReference type="GO" id="GO:0008953">
    <property type="term" value="F:penicillin amidase activity"/>
    <property type="evidence" value="ECO:0007669"/>
    <property type="project" value="UniProtKB-EC"/>
</dbReference>
<comment type="similarity">
    <text evidence="1">Belongs to the peptidase S45 family.</text>
</comment>
<feature type="binding site" evidence="6">
    <location>
        <position position="315"/>
    </location>
    <ligand>
        <name>Ca(2+)</name>
        <dbReference type="ChEBI" id="CHEBI:29108"/>
    </ligand>
</feature>
<keyword evidence="8" id="KW-1185">Reference proteome</keyword>
<dbReference type="CDD" id="cd03747">
    <property type="entry name" value="Ntn_PGA_like"/>
    <property type="match status" value="1"/>
</dbReference>
<accession>D2UEE5</accession>
<dbReference type="InterPro" id="IPR023343">
    <property type="entry name" value="Penicillin_amidase_dom1"/>
</dbReference>
<proteinExistence type="inferred from homology"/>
<evidence type="ECO:0000256" key="2">
    <source>
        <dbReference type="ARBA" id="ARBA00022801"/>
    </source>
</evidence>
<organism evidence="7 8">
    <name type="scientific">Xanthomonas albilineans (strain GPE PC73 / CFBP 7063)</name>
    <dbReference type="NCBI Taxonomy" id="380358"/>
    <lineage>
        <taxon>Bacteria</taxon>
        <taxon>Pseudomonadati</taxon>
        <taxon>Pseudomonadota</taxon>
        <taxon>Gammaproteobacteria</taxon>
        <taxon>Lysobacterales</taxon>
        <taxon>Lysobacteraceae</taxon>
        <taxon>Xanthomonas</taxon>
    </lineage>
</organism>
<sequence length="765" mass="83106">MEGGHAKLDGCLTLPGLSAPATISRDAQDVVTIDAANETDAMRVLGYVHAQERYFDMDLLRRSTAGELAELIGPSQLASDEQSRVHRMRARAQAQLSNFAGDRLAQLQAYTDGVNRGLSNLKRPPWTYLLLKQVPRAWQTEDSQLSAAAMYFLLQDSQNLDELALARMQAVLPPALLALLRHDGSTWDAPLEGAPRGDAVLPGPSKVDLRTLPAPDTSAVGHTRLSKPNAPGSNNWAVSGHLTNDGRAILANDMHLNLTVPNIWFRARLRYADPKAPGGRVDVTGFTLPGVPAILIGSNKHIAWGFTNSYADTADWYRIKPCTYSNPSTACEPVTTHVETINVAGAAPVTLNVQDTRYGPILYQNQDGSALALRWVAQLPGALNLNIANLARTQDLDEALKNGEDIAIPALNWIVSDSAGHIAWRVLGPLPVRNHCSPANELVHNTASTGSAYDCPPWDISTRLSPRLVDPVGDRLWTANARTVDGSKLRRLGDGGYALGARAQQIRNDLLASDHFVESDMLGIQLDDRALFLRRWWQLLQSEGARSDAQHPALQALATAAANWNGAASIDSVSYWIVSNWRNAVNSRIADGLTAPAQVALGKNYIEPDLSQLEGVTWPLLQQRPMNLLPRHYANWQALLEDAAMQVRDTLRRLGPLDQSSYNKAAICHPLAAALPTILQPLLCMPANKLPGDTNMPRVQTPDFGASERMVVSPGHEEQGITEMPGGQSGDPLSPFWGAGHDAWVLGKPTPFLPGPTVYTLQLQP</sequence>
<dbReference type="eggNOG" id="COG2366">
    <property type="taxonomic scope" value="Bacteria"/>
</dbReference>
<keyword evidence="6" id="KW-0106">Calcium</keyword>
<dbReference type="InterPro" id="IPR002692">
    <property type="entry name" value="S45"/>
</dbReference>
<dbReference type="InterPro" id="IPR043146">
    <property type="entry name" value="Penicillin_amidase_N_B-knob"/>
</dbReference>
<dbReference type="Gene3D" id="1.10.1400.10">
    <property type="match status" value="1"/>
</dbReference>
<feature type="active site" description="Nucleophile" evidence="5">
    <location>
        <position position="233"/>
    </location>
</feature>
<evidence type="ECO:0000256" key="3">
    <source>
        <dbReference type="ARBA" id="ARBA00023145"/>
    </source>
</evidence>
<dbReference type="GO" id="GO:0046872">
    <property type="term" value="F:metal ion binding"/>
    <property type="evidence" value="ECO:0007669"/>
    <property type="project" value="UniProtKB-KW"/>
</dbReference>
<gene>
    <name evidence="7" type="primary">pac</name>
    <name evidence="7" type="ordered locus">XALc_2011</name>
</gene>
<dbReference type="Proteomes" id="UP000001890">
    <property type="component" value="Chromosome"/>
</dbReference>
<comment type="cofactor">
    <cofactor evidence="6">
        <name>Ca(2+)</name>
        <dbReference type="ChEBI" id="CHEBI:29108"/>
    </cofactor>
    <text evidence="6">Binds 1 Ca(2+) ion per dimer.</text>
</comment>
<evidence type="ECO:0000313" key="7">
    <source>
        <dbReference type="EMBL" id="CBA16495.1"/>
    </source>
</evidence>
<reference evidence="7 8" key="1">
    <citation type="journal article" date="2009" name="BMC Genomics">
        <title>The complete genome sequence of Xanthomonas albilineans provides new insights into the reductive genome evolution of the xylem-limited Xanthomonadaceae.</title>
        <authorList>
            <person name="Pieretti I."/>
            <person name="Royer M."/>
            <person name="Barbe V."/>
            <person name="Carrere S."/>
            <person name="Koebnik R."/>
            <person name="Cociancich S."/>
            <person name="Couloux A."/>
            <person name="Darrasse A."/>
            <person name="Gouzy J."/>
            <person name="Jacques M.A."/>
            <person name="Lauber E."/>
            <person name="Manceau C."/>
            <person name="Mangenot S."/>
            <person name="Poussier S."/>
            <person name="Segurens B."/>
            <person name="Szurek B."/>
            <person name="Verdier V."/>
            <person name="Arlat M."/>
            <person name="Rott P."/>
        </authorList>
    </citation>
    <scope>NUCLEOTIDE SEQUENCE [LARGE SCALE GENOMIC DNA]</scope>
    <source>
        <strain evidence="8">GPE PC73 / CFBP 7063</strain>
    </source>
</reference>
<comment type="subunit">
    <text evidence="4">Heterodimer of an alpha subunit and a beta subunit processed from the same precursor.</text>
</comment>
<evidence type="ECO:0000256" key="5">
    <source>
        <dbReference type="PIRSR" id="PIRSR001227-1"/>
    </source>
</evidence>
<dbReference type="KEGG" id="xal:XALC_2011"/>
<name>D2UEE5_XANAP</name>
<feature type="binding site" evidence="6">
    <location>
        <position position="312"/>
    </location>
    <ligand>
        <name>Ca(2+)</name>
        <dbReference type="ChEBI" id="CHEBI:29108"/>
    </ligand>
</feature>
<dbReference type="GO" id="GO:0017000">
    <property type="term" value="P:antibiotic biosynthetic process"/>
    <property type="evidence" value="ECO:0007669"/>
    <property type="project" value="InterPro"/>
</dbReference>
<evidence type="ECO:0000313" key="8">
    <source>
        <dbReference type="Proteomes" id="UP000001890"/>
    </source>
</evidence>
<dbReference type="Gene3D" id="2.30.120.10">
    <property type="match status" value="1"/>
</dbReference>
<keyword evidence="6" id="KW-0479">Metal-binding</keyword>
<dbReference type="InterPro" id="IPR043147">
    <property type="entry name" value="Penicillin_amidase_A-knob"/>
</dbReference>
<dbReference type="EC" id="3.5.1.11" evidence="7"/>
<evidence type="ECO:0000256" key="6">
    <source>
        <dbReference type="PIRSR" id="PIRSR001227-2"/>
    </source>
</evidence>
<protein>
    <submittedName>
        <fullName evidence="7">Probable penicillin amidase protein</fullName>
        <ecNumber evidence="7">3.5.1.11</ecNumber>
    </submittedName>
</protein>